<organism evidence="3 4">
    <name type="scientific">Acidimicrobium ferrooxidans (strain DSM 10331 / JCM 15462 / NBRC 103882 / ICP)</name>
    <dbReference type="NCBI Taxonomy" id="525909"/>
    <lineage>
        <taxon>Bacteria</taxon>
        <taxon>Bacillati</taxon>
        <taxon>Actinomycetota</taxon>
        <taxon>Acidimicrobiia</taxon>
        <taxon>Acidimicrobiales</taxon>
        <taxon>Acidimicrobiaceae</taxon>
        <taxon>Acidimicrobium</taxon>
    </lineage>
</organism>
<keyword evidence="2" id="KW-0812">Transmembrane</keyword>
<accession>C7M0H7</accession>
<evidence type="ECO:0000256" key="1">
    <source>
        <dbReference type="SAM" id="MobiDB-lite"/>
    </source>
</evidence>
<dbReference type="STRING" id="525909.Afer_1563"/>
<dbReference type="eggNOG" id="COG3427">
    <property type="taxonomic scope" value="Bacteria"/>
</dbReference>
<feature type="transmembrane region" description="Helical" evidence="2">
    <location>
        <begin position="205"/>
        <end position="224"/>
    </location>
</feature>
<keyword evidence="2" id="KW-1133">Transmembrane helix</keyword>
<reference evidence="3 4" key="1">
    <citation type="journal article" date="2009" name="Stand. Genomic Sci.">
        <title>Complete genome sequence of Acidimicrobium ferrooxidans type strain (ICP).</title>
        <authorList>
            <person name="Clum A."/>
            <person name="Nolan M."/>
            <person name="Lang E."/>
            <person name="Glavina Del Rio T."/>
            <person name="Tice H."/>
            <person name="Copeland A."/>
            <person name="Cheng J.F."/>
            <person name="Lucas S."/>
            <person name="Chen F."/>
            <person name="Bruce D."/>
            <person name="Goodwin L."/>
            <person name="Pitluck S."/>
            <person name="Ivanova N."/>
            <person name="Mavrommatis K."/>
            <person name="Mikhailova N."/>
            <person name="Pati A."/>
            <person name="Chen A."/>
            <person name="Palaniappan K."/>
            <person name="Goker M."/>
            <person name="Spring S."/>
            <person name="Land M."/>
            <person name="Hauser L."/>
            <person name="Chang Y.J."/>
            <person name="Jeffries C.C."/>
            <person name="Chain P."/>
            <person name="Bristow J."/>
            <person name="Eisen J.A."/>
            <person name="Markowitz V."/>
            <person name="Hugenholtz P."/>
            <person name="Kyrpides N.C."/>
            <person name="Klenk H.P."/>
            <person name="Lapidus A."/>
        </authorList>
    </citation>
    <scope>NUCLEOTIDE SEQUENCE [LARGE SCALE GENOMIC DNA]</scope>
    <source>
        <strain evidence="4">DSM 10331 / JCM 15462 / NBRC 103882 / ICP</strain>
    </source>
</reference>
<dbReference type="EMBL" id="CP001631">
    <property type="protein sequence ID" value="ACU54485.1"/>
    <property type="molecule type" value="Genomic_DNA"/>
</dbReference>
<keyword evidence="4" id="KW-1185">Reference proteome</keyword>
<gene>
    <name evidence="3" type="ordered locus">Afer_1563</name>
</gene>
<dbReference type="PANTHER" id="PTHR38588">
    <property type="entry name" value="BLL0334 PROTEIN"/>
    <property type="match status" value="1"/>
</dbReference>
<evidence type="ECO:0000256" key="2">
    <source>
        <dbReference type="SAM" id="Phobius"/>
    </source>
</evidence>
<dbReference type="RefSeq" id="WP_015798964.1">
    <property type="nucleotide sequence ID" value="NC_013124.1"/>
</dbReference>
<evidence type="ECO:0000313" key="4">
    <source>
        <dbReference type="Proteomes" id="UP000000771"/>
    </source>
</evidence>
<dbReference type="AlphaFoldDB" id="C7M0H7"/>
<evidence type="ECO:0000313" key="3">
    <source>
        <dbReference type="EMBL" id="ACU54485.1"/>
    </source>
</evidence>
<dbReference type="OrthoDB" id="9808623at2"/>
<dbReference type="KEGG" id="afo:Afer_1563"/>
<dbReference type="InterPro" id="IPR023393">
    <property type="entry name" value="START-like_dom_sf"/>
</dbReference>
<dbReference type="Pfam" id="PF06240">
    <property type="entry name" value="COXG"/>
    <property type="match status" value="1"/>
</dbReference>
<sequence>MEIRNAFDVPASPAVAWSVLTDLERIAPCLPGAALTGRDADRFLGTVKVKVGPITASYKGEASFVSLDEEHGVAVLRAEGREQRGQGRASATVTATLTPHGEGTHVDVVVDLQIAGRVAQFGRGVLADVSAELMREFADRLADLLQTPPGEVGSEASSASDEAGEATDSASTEAEPVSDATTAPAVRTPADNPPLDVLGVGWRPLARRALAPVIAVAVVVAILLRRRGRRGRGA</sequence>
<keyword evidence="2" id="KW-0472">Membrane</keyword>
<dbReference type="InterPro" id="IPR010419">
    <property type="entry name" value="CO_DH_gsu"/>
</dbReference>
<feature type="region of interest" description="Disordered" evidence="1">
    <location>
        <begin position="146"/>
        <end position="194"/>
    </location>
</feature>
<dbReference type="SUPFAM" id="SSF55961">
    <property type="entry name" value="Bet v1-like"/>
    <property type="match status" value="1"/>
</dbReference>
<dbReference type="CDD" id="cd07823">
    <property type="entry name" value="SRPBCC_5"/>
    <property type="match status" value="1"/>
</dbReference>
<dbReference type="Proteomes" id="UP000000771">
    <property type="component" value="Chromosome"/>
</dbReference>
<name>C7M0H7_ACIFD</name>
<dbReference type="PANTHER" id="PTHR38588:SF1">
    <property type="entry name" value="BLL0334 PROTEIN"/>
    <property type="match status" value="1"/>
</dbReference>
<proteinExistence type="predicted"/>
<feature type="compositionally biased region" description="Low complexity" evidence="1">
    <location>
        <begin position="153"/>
        <end position="171"/>
    </location>
</feature>
<dbReference type="HOGENOM" id="CLU_046420_2_1_11"/>
<protein>
    <submittedName>
        <fullName evidence="3">Carbon monoxide dehydrogenase subunit G</fullName>
    </submittedName>
</protein>
<dbReference type="Gene3D" id="3.30.530.20">
    <property type="match status" value="1"/>
</dbReference>